<dbReference type="EMBL" id="CP002590">
    <property type="protein sequence ID" value="AEA11832.1"/>
    <property type="molecule type" value="Genomic_DNA"/>
</dbReference>
<keyword evidence="1" id="KW-1133">Transmembrane helix</keyword>
<reference key="2">
    <citation type="submission" date="2011-03" db="EMBL/GenBank/DDBJ databases">
        <title>Complete genome sequence of the thermoacidophilic crenarchaeon Thermoproteus uzoniensis 768-20.</title>
        <authorList>
            <person name="Mardanov A.V."/>
            <person name="Gumerov V.M."/>
            <person name="Beletsky A.V."/>
            <person name="Prokofeva M.I."/>
            <person name="Bonch-Osmolovskaya E.A."/>
            <person name="Ravin N.V."/>
            <person name="Skryabin K.G."/>
        </authorList>
    </citation>
    <scope>NUCLEOTIDE SEQUENCE</scope>
    <source>
        <strain>768-20</strain>
    </source>
</reference>
<evidence type="ECO:0000313" key="2">
    <source>
        <dbReference type="EMBL" id="AEA11832.1"/>
    </source>
</evidence>
<dbReference type="eggNOG" id="arCOG03265">
    <property type="taxonomic scope" value="Archaea"/>
</dbReference>
<keyword evidence="1" id="KW-0472">Membrane</keyword>
<protein>
    <submittedName>
        <fullName evidence="2">Uncharacterized protein</fullName>
    </submittedName>
</protein>
<reference evidence="2 3" key="1">
    <citation type="journal article" date="2011" name="J. Bacteriol.">
        <title>Complete genome sequence of the thermoacidophilic crenarchaeon Thermoproteus uzoniensis 768-20.</title>
        <authorList>
            <person name="Mardanov A.V."/>
            <person name="Gumerov V.M."/>
            <person name="Beletsky A.V."/>
            <person name="Prokofeva M.I."/>
            <person name="Bonch-Osmolovskaya E.A."/>
            <person name="Ravin N.V."/>
            <person name="Skryabin K.G."/>
        </authorList>
    </citation>
    <scope>NUCLEOTIDE SEQUENCE [LARGE SCALE GENOMIC DNA]</scope>
    <source>
        <strain evidence="2 3">768-20</strain>
    </source>
</reference>
<dbReference type="GeneID" id="10359881"/>
<dbReference type="HOGENOM" id="CLU_431913_0_0_2"/>
<dbReference type="RefSeq" id="WP_013679168.1">
    <property type="nucleotide sequence ID" value="NC_015315.1"/>
</dbReference>
<dbReference type="AlphaFoldDB" id="F2L2G7"/>
<proteinExistence type="predicted"/>
<gene>
    <name evidence="2" type="ordered locus">TUZN_0335</name>
</gene>
<organism evidence="2 3">
    <name type="scientific">Thermoproteus uzoniensis (strain 768-20)</name>
    <dbReference type="NCBI Taxonomy" id="999630"/>
    <lineage>
        <taxon>Archaea</taxon>
        <taxon>Thermoproteota</taxon>
        <taxon>Thermoprotei</taxon>
        <taxon>Thermoproteales</taxon>
        <taxon>Thermoproteaceae</taxon>
        <taxon>Thermoproteus</taxon>
    </lineage>
</organism>
<dbReference type="KEGG" id="tuz:TUZN_0335"/>
<name>F2L2G7_THEU7</name>
<keyword evidence="1" id="KW-0812">Transmembrane</keyword>
<accession>F2L2G7</accession>
<sequence>MKMLLLLTLLAVIAIAQFIPLAEVLDWNARPLSCGTVFLFDSQGKVIGTVKVVNGELEKPINATGVAVIKIAWGWVSDPAAATWIYDSSNPRDVMELGNALSSSAVRTYVYPITIYVEYGGGMPVSGLTVVVAGLGFYSVSRSGADGSAQIVDTVCGGELSQIPPGNYTYYVYDPSGALVASGRFAIARGAPVLAGLAITVGEPRSGVGSVVVSGVRFSNGSVGSLAMPVVVEGGRLVLLGELPPRFGSVAVYLRSIPVGNVSLPARGGAVLVYNGSRMPSSLAELGLYVNVTVRAVDMGGALLRGSAVQVWYGGHLLANGTDEVRVALPRSDLLGGPYTAVVASPAVLPNGRFFTAKREFSVGRETSVVDVRIPAVYTVVRVVDGFGEPRRDWRVEIVNVTSGLGEVRALLIEGEKYVARAIGLGFTNTTVFTPVSEVSVVIPTALVEAYVVDGFGRVREDWPVEIVGVASGRGKVGPVEVIAGEYTARAEAFGRTFLNESVVEKGQRAVLVVHVPTAKIKVAVLEENGKPPAQVYLVVLGPVTINTTQPALEAEVLAGEYVVRATADGRNATERVVLKPGEVKDVVLMLPPKPRFPWEVVVALAVAAVGIATAVVHARRRSRASKSSTSGI</sequence>
<dbReference type="OrthoDB" id="26005at2157"/>
<keyword evidence="3" id="KW-1185">Reference proteome</keyword>
<evidence type="ECO:0000313" key="3">
    <source>
        <dbReference type="Proteomes" id="UP000008138"/>
    </source>
</evidence>
<dbReference type="Proteomes" id="UP000008138">
    <property type="component" value="Chromosome"/>
</dbReference>
<evidence type="ECO:0000256" key="1">
    <source>
        <dbReference type="SAM" id="Phobius"/>
    </source>
</evidence>
<feature type="transmembrane region" description="Helical" evidence="1">
    <location>
        <begin position="597"/>
        <end position="617"/>
    </location>
</feature>